<dbReference type="GO" id="GO:0004222">
    <property type="term" value="F:metalloendopeptidase activity"/>
    <property type="evidence" value="ECO:0007669"/>
    <property type="project" value="InterPro"/>
</dbReference>
<gene>
    <name evidence="1" type="ORF">HPB51_012738</name>
</gene>
<dbReference type="InterPro" id="IPR000718">
    <property type="entry name" value="Peptidase_M13"/>
</dbReference>
<dbReference type="Proteomes" id="UP000821866">
    <property type="component" value="Chromosome 3"/>
</dbReference>
<proteinExistence type="predicted"/>
<protein>
    <submittedName>
        <fullName evidence="1">Uncharacterized protein</fullName>
    </submittedName>
</protein>
<dbReference type="VEuPathDB" id="VectorBase:LOC119163239"/>
<reference evidence="1" key="1">
    <citation type="journal article" date="2020" name="Cell">
        <title>Large-Scale Comparative Analyses of Tick Genomes Elucidate Their Genetic Diversity and Vector Capacities.</title>
        <authorList>
            <consortium name="Tick Genome and Microbiome Consortium (TIGMIC)"/>
            <person name="Jia N."/>
            <person name="Wang J."/>
            <person name="Shi W."/>
            <person name="Du L."/>
            <person name="Sun Y."/>
            <person name="Zhan W."/>
            <person name="Jiang J.F."/>
            <person name="Wang Q."/>
            <person name="Zhang B."/>
            <person name="Ji P."/>
            <person name="Bell-Sakyi L."/>
            <person name="Cui X.M."/>
            <person name="Yuan T.T."/>
            <person name="Jiang B.G."/>
            <person name="Yang W.F."/>
            <person name="Lam T.T."/>
            <person name="Chang Q.C."/>
            <person name="Ding S.J."/>
            <person name="Wang X.J."/>
            <person name="Zhu J.G."/>
            <person name="Ruan X.D."/>
            <person name="Zhao L."/>
            <person name="Wei J.T."/>
            <person name="Ye R.Z."/>
            <person name="Que T.C."/>
            <person name="Du C.H."/>
            <person name="Zhou Y.H."/>
            <person name="Cheng J.X."/>
            <person name="Dai P.F."/>
            <person name="Guo W.B."/>
            <person name="Han X.H."/>
            <person name="Huang E.J."/>
            <person name="Li L.F."/>
            <person name="Wei W."/>
            <person name="Gao Y.C."/>
            <person name="Liu J.Z."/>
            <person name="Shao H.Z."/>
            <person name="Wang X."/>
            <person name="Wang C.C."/>
            <person name="Yang T.C."/>
            <person name="Huo Q.B."/>
            <person name="Li W."/>
            <person name="Chen H.Y."/>
            <person name="Chen S.E."/>
            <person name="Zhou L.G."/>
            <person name="Ni X.B."/>
            <person name="Tian J.H."/>
            <person name="Sheng Y."/>
            <person name="Liu T."/>
            <person name="Pan Y.S."/>
            <person name="Xia L.Y."/>
            <person name="Li J."/>
            <person name="Zhao F."/>
            <person name="Cao W.C."/>
        </authorList>
    </citation>
    <scope>NUCLEOTIDE SEQUENCE</scope>
    <source>
        <strain evidence="1">Rmic-2018</strain>
    </source>
</reference>
<accession>A0A9J6E9N7</accession>
<organism evidence="1 2">
    <name type="scientific">Rhipicephalus microplus</name>
    <name type="common">Cattle tick</name>
    <name type="synonym">Boophilus microplus</name>
    <dbReference type="NCBI Taxonomy" id="6941"/>
    <lineage>
        <taxon>Eukaryota</taxon>
        <taxon>Metazoa</taxon>
        <taxon>Ecdysozoa</taxon>
        <taxon>Arthropoda</taxon>
        <taxon>Chelicerata</taxon>
        <taxon>Arachnida</taxon>
        <taxon>Acari</taxon>
        <taxon>Parasitiformes</taxon>
        <taxon>Ixodida</taxon>
        <taxon>Ixodoidea</taxon>
        <taxon>Ixodidae</taxon>
        <taxon>Rhipicephalinae</taxon>
        <taxon>Rhipicephalus</taxon>
        <taxon>Boophilus</taxon>
    </lineage>
</organism>
<keyword evidence="2" id="KW-1185">Reference proteome</keyword>
<dbReference type="AlphaFoldDB" id="A0A9J6E9N7"/>
<dbReference type="SUPFAM" id="SSF55486">
    <property type="entry name" value="Metalloproteases ('zincins'), catalytic domain"/>
    <property type="match status" value="1"/>
</dbReference>
<dbReference type="GO" id="GO:0006508">
    <property type="term" value="P:proteolysis"/>
    <property type="evidence" value="ECO:0007669"/>
    <property type="project" value="InterPro"/>
</dbReference>
<dbReference type="InterPro" id="IPR024079">
    <property type="entry name" value="MetalloPept_cat_dom_sf"/>
</dbReference>
<dbReference type="PROSITE" id="PS51885">
    <property type="entry name" value="NEPRILYSIN"/>
    <property type="match status" value="1"/>
</dbReference>
<reference evidence="1" key="2">
    <citation type="submission" date="2021-09" db="EMBL/GenBank/DDBJ databases">
        <authorList>
            <person name="Jia N."/>
            <person name="Wang J."/>
            <person name="Shi W."/>
            <person name="Du L."/>
            <person name="Sun Y."/>
            <person name="Zhan W."/>
            <person name="Jiang J."/>
            <person name="Wang Q."/>
            <person name="Zhang B."/>
            <person name="Ji P."/>
            <person name="Sakyi L.B."/>
            <person name="Cui X."/>
            <person name="Yuan T."/>
            <person name="Jiang B."/>
            <person name="Yang W."/>
            <person name="Lam T.T.-Y."/>
            <person name="Chang Q."/>
            <person name="Ding S."/>
            <person name="Wang X."/>
            <person name="Zhu J."/>
            <person name="Ruan X."/>
            <person name="Zhao L."/>
            <person name="Wei J."/>
            <person name="Que T."/>
            <person name="Du C."/>
            <person name="Cheng J."/>
            <person name="Dai P."/>
            <person name="Han X."/>
            <person name="Huang E."/>
            <person name="Gao Y."/>
            <person name="Liu J."/>
            <person name="Shao H."/>
            <person name="Ye R."/>
            <person name="Li L."/>
            <person name="Wei W."/>
            <person name="Wang X."/>
            <person name="Wang C."/>
            <person name="Huo Q."/>
            <person name="Li W."/>
            <person name="Guo W."/>
            <person name="Chen H."/>
            <person name="Chen S."/>
            <person name="Zhou L."/>
            <person name="Zhou L."/>
            <person name="Ni X."/>
            <person name="Tian J."/>
            <person name="Zhou Y."/>
            <person name="Sheng Y."/>
            <person name="Liu T."/>
            <person name="Pan Y."/>
            <person name="Xia L."/>
            <person name="Li J."/>
            <person name="Zhao F."/>
            <person name="Cao W."/>
        </authorList>
    </citation>
    <scope>NUCLEOTIDE SEQUENCE</scope>
    <source>
        <strain evidence="1">Rmic-2018</strain>
        <tissue evidence="1">Larvae</tissue>
    </source>
</reference>
<comment type="caution">
    <text evidence="1">The sequence shown here is derived from an EMBL/GenBank/DDBJ whole genome shotgun (WGS) entry which is preliminary data.</text>
</comment>
<name>A0A9J6E9N7_RHIMP</name>
<evidence type="ECO:0000313" key="2">
    <source>
        <dbReference type="Proteomes" id="UP000821866"/>
    </source>
</evidence>
<dbReference type="InterPro" id="IPR042089">
    <property type="entry name" value="Peptidase_M13_dom_2"/>
</dbReference>
<dbReference type="Gene3D" id="3.40.390.10">
    <property type="entry name" value="Collagenase (Catalytic Domain)"/>
    <property type="match status" value="1"/>
</dbReference>
<evidence type="ECO:0000313" key="1">
    <source>
        <dbReference type="EMBL" id="KAH8031050.1"/>
    </source>
</evidence>
<dbReference type="Gene3D" id="1.10.1380.10">
    <property type="entry name" value="Neutral endopeptidase , domain2"/>
    <property type="match status" value="1"/>
</dbReference>
<dbReference type="EMBL" id="JABSTU010000005">
    <property type="protein sequence ID" value="KAH8031050.1"/>
    <property type="molecule type" value="Genomic_DNA"/>
</dbReference>
<sequence>MYDLPKTLKQYFELKQKTYYEFPGSFISQALFFIPNCTSIYSRNGMGWDPWQELLGKLGLQGWPFPNVSPEWNVSGTAGFVDGTLGIFPFTEVRVVSEYARDYSVQLDVPRTILRRHQLRYTNENLFNYSQVVARALSILNVMENVDLLAENIVILEMRLEEAVEMKTFVPPLARKRSLASLPQEPEVELERLRGRHLPAPPFDGLKLLQSFYAIQANTKRTYFDPWHRTMDLDNRHHVSSLHPDIEYVHGKNKLFMPYVVVAFLRGMSNSLEPLFVPIVAQFLLKGLFYAVDDRGASIDHRNRIIDWWSKATAEKYAHIRDCFFKQYKEEMQLKLPDLDMVGDLADDIADNAAVAPLYDYYLSLLGMDTMTARRTRAPFGGFTLEQIFFSLRHLCELRDAEDLNVLSRTDPGYPDAGVDLEIDVWLST</sequence>